<dbReference type="GeneID" id="9670674"/>
<dbReference type="Proteomes" id="UP000005206">
    <property type="component" value="Chromosome 14"/>
</dbReference>
<dbReference type="RefSeq" id="XP_003044305.1">
    <property type="nucleotide sequence ID" value="XM_003044259.1"/>
</dbReference>
<dbReference type="EMBL" id="GG698915">
    <property type="protein sequence ID" value="EEU38592.1"/>
    <property type="molecule type" value="Genomic_DNA"/>
</dbReference>
<dbReference type="VEuPathDB" id="FungiDB:NECHADRAFT_88468"/>
<name>C7ZBL4_FUSV7</name>
<gene>
    <name evidence="2" type="ORF">NECHADRAFT_88468</name>
</gene>
<reference evidence="2 3" key="1">
    <citation type="journal article" date="2009" name="PLoS Genet.">
        <title>The genome of Nectria haematococca: contribution of supernumerary chromosomes to gene expansion.</title>
        <authorList>
            <person name="Coleman J.J."/>
            <person name="Rounsley S.D."/>
            <person name="Rodriguez-Carres M."/>
            <person name="Kuo A."/>
            <person name="Wasmann C.C."/>
            <person name="Grimwood J."/>
            <person name="Schmutz J."/>
            <person name="Taga M."/>
            <person name="White G.J."/>
            <person name="Zhou S."/>
            <person name="Schwartz D.C."/>
            <person name="Freitag M."/>
            <person name="Ma L.J."/>
            <person name="Danchin E.G."/>
            <person name="Henrissat B."/>
            <person name="Coutinho P.M."/>
            <person name="Nelson D.R."/>
            <person name="Straney D."/>
            <person name="Napoli C.A."/>
            <person name="Barker B.M."/>
            <person name="Gribskov M."/>
            <person name="Rep M."/>
            <person name="Kroken S."/>
            <person name="Molnar I."/>
            <person name="Rensing C."/>
            <person name="Kennell J.C."/>
            <person name="Zamora J."/>
            <person name="Farman M.L."/>
            <person name="Selker E.U."/>
            <person name="Salamov A."/>
            <person name="Shapiro H."/>
            <person name="Pangilinan J."/>
            <person name="Lindquist E."/>
            <person name="Lamers C."/>
            <person name="Grigoriev I.V."/>
            <person name="Geiser D.M."/>
            <person name="Covert S.F."/>
            <person name="Temporini E."/>
            <person name="Vanetten H.D."/>
        </authorList>
    </citation>
    <scope>NUCLEOTIDE SEQUENCE [LARGE SCALE GENOMIC DNA]</scope>
    <source>
        <strain evidence="3">ATCC MYA-4622 / CBS 123669 / FGSC 9596 / NRRL 45880 / 77-13-4</strain>
    </source>
</reference>
<protein>
    <submittedName>
        <fullName evidence="2">Uncharacterized protein</fullName>
    </submittedName>
</protein>
<proteinExistence type="predicted"/>
<feature type="region of interest" description="Disordered" evidence="1">
    <location>
        <begin position="90"/>
        <end position="112"/>
    </location>
</feature>
<organism evidence="2 3">
    <name type="scientific">Fusarium vanettenii (strain ATCC MYA-4622 / CBS 123669 / FGSC 9596 / NRRL 45880 / 77-13-4)</name>
    <name type="common">Fusarium solani subsp. pisi</name>
    <dbReference type="NCBI Taxonomy" id="660122"/>
    <lineage>
        <taxon>Eukaryota</taxon>
        <taxon>Fungi</taxon>
        <taxon>Dikarya</taxon>
        <taxon>Ascomycota</taxon>
        <taxon>Pezizomycotina</taxon>
        <taxon>Sordariomycetes</taxon>
        <taxon>Hypocreomycetidae</taxon>
        <taxon>Hypocreales</taxon>
        <taxon>Nectriaceae</taxon>
        <taxon>Fusarium</taxon>
        <taxon>Fusarium solani species complex</taxon>
        <taxon>Fusarium vanettenii</taxon>
    </lineage>
</organism>
<dbReference type="OrthoDB" id="5078151at2759"/>
<accession>C7ZBL4</accession>
<dbReference type="AlphaFoldDB" id="C7ZBL4"/>
<dbReference type="KEGG" id="nhe:NECHADRAFT_88468"/>
<dbReference type="HOGENOM" id="CLU_2190167_0_0_1"/>
<dbReference type="InParanoid" id="C7ZBL4"/>
<evidence type="ECO:0000313" key="2">
    <source>
        <dbReference type="EMBL" id="EEU38592.1"/>
    </source>
</evidence>
<evidence type="ECO:0000313" key="3">
    <source>
        <dbReference type="Proteomes" id="UP000005206"/>
    </source>
</evidence>
<sequence>MTSTPLLNAPSLPHAEPTQGATVEDLLHLLHDRNRALALENEQLLAQYEELENFINYKEAIIAWQQRLICLGGEHVKLLETVVRGQSAETLQPTKLPSQEVRPEFRPRGRRMLSEYQPESEDAAYSLYY</sequence>
<evidence type="ECO:0000256" key="1">
    <source>
        <dbReference type="SAM" id="MobiDB-lite"/>
    </source>
</evidence>
<keyword evidence="3" id="KW-1185">Reference proteome</keyword>